<dbReference type="PROSITE" id="PS00463">
    <property type="entry name" value="ZN2_CY6_FUNGAL_1"/>
    <property type="match status" value="1"/>
</dbReference>
<dbReference type="GO" id="GO:0008270">
    <property type="term" value="F:zinc ion binding"/>
    <property type="evidence" value="ECO:0007669"/>
    <property type="project" value="InterPro"/>
</dbReference>
<dbReference type="KEGG" id="pgu:PGUG_01274"/>
<dbReference type="CDD" id="cd00067">
    <property type="entry name" value="GAL4"/>
    <property type="match status" value="1"/>
</dbReference>
<keyword evidence="3" id="KW-0805">Transcription regulation</keyword>
<feature type="domain" description="Zn(2)-C6 fungal-type" evidence="8">
    <location>
        <begin position="310"/>
        <end position="338"/>
    </location>
</feature>
<name>A5DDC3_PICGU</name>
<dbReference type="GO" id="GO:0003677">
    <property type="term" value="F:DNA binding"/>
    <property type="evidence" value="ECO:0007669"/>
    <property type="project" value="UniProtKB-KW"/>
</dbReference>
<evidence type="ECO:0000256" key="4">
    <source>
        <dbReference type="ARBA" id="ARBA00023125"/>
    </source>
</evidence>
<dbReference type="InterPro" id="IPR052360">
    <property type="entry name" value="Transcr_Regulatory_Proteins"/>
</dbReference>
<dbReference type="PROSITE" id="PS50048">
    <property type="entry name" value="ZN2_CY6_FUNGAL_2"/>
    <property type="match status" value="1"/>
</dbReference>
<sequence>MEYLLPVGHTNKGATAVSPTVTTSNPRTCSLPRTYQDMPQLPSVFELMVTTQQQPAPHSGHKSPIAPGNDPRTPEVNSLPRLEQYQPPPTTSPSDQILPVPHATQHHRRSEPSADYFSLPPSRKTGPQVAPVQHYPHQPRSSISSSIESLSRNPSATSITPGSYNTSPNFGPAMVSPRSIPAHAPPTSHGQQGPHIPQGPQGPHSAPHTGQHTGPHSAPNTYMTAYAYPPPPNGPGLDYSGAPPHMAHPHFPPTGPYPPPYPQYYFGAPHFQDNTTKIWGAPPSHVLGSFDENNALINRRRIIKRRTRTGCLTCRKRRIKCDERKPHCFNCERSKKVCLGYECTNQKTKKRDHESDTKLEETTPSPNLEQGSKSHRVSVHDLTN</sequence>
<dbReference type="Proteomes" id="UP000001997">
    <property type="component" value="Unassembled WGS sequence"/>
</dbReference>
<protein>
    <recommendedName>
        <fullName evidence="8">Zn(2)-C6 fungal-type domain-containing protein</fullName>
    </recommendedName>
</protein>
<feature type="compositionally biased region" description="Low complexity" evidence="7">
    <location>
        <begin position="218"/>
        <end position="227"/>
    </location>
</feature>
<evidence type="ECO:0000259" key="8">
    <source>
        <dbReference type="PROSITE" id="PS50048"/>
    </source>
</evidence>
<reference evidence="9 10" key="1">
    <citation type="journal article" date="2009" name="Nature">
        <title>Evolution of pathogenicity and sexual reproduction in eight Candida genomes.</title>
        <authorList>
            <person name="Butler G."/>
            <person name="Rasmussen M.D."/>
            <person name="Lin M.F."/>
            <person name="Santos M.A."/>
            <person name="Sakthikumar S."/>
            <person name="Munro C.A."/>
            <person name="Rheinbay E."/>
            <person name="Grabherr M."/>
            <person name="Forche A."/>
            <person name="Reedy J.L."/>
            <person name="Agrafioti I."/>
            <person name="Arnaud M.B."/>
            <person name="Bates S."/>
            <person name="Brown A.J."/>
            <person name="Brunke S."/>
            <person name="Costanzo M.C."/>
            <person name="Fitzpatrick D.A."/>
            <person name="de Groot P.W."/>
            <person name="Harris D."/>
            <person name="Hoyer L.L."/>
            <person name="Hube B."/>
            <person name="Klis F.M."/>
            <person name="Kodira C."/>
            <person name="Lennard N."/>
            <person name="Logue M.E."/>
            <person name="Martin R."/>
            <person name="Neiman A.M."/>
            <person name="Nikolaou E."/>
            <person name="Quail M.A."/>
            <person name="Quinn J."/>
            <person name="Santos M.C."/>
            <person name="Schmitzberger F.F."/>
            <person name="Sherlock G."/>
            <person name="Shah P."/>
            <person name="Silverstein K.A."/>
            <person name="Skrzypek M.S."/>
            <person name="Soll D."/>
            <person name="Staggs R."/>
            <person name="Stansfield I."/>
            <person name="Stumpf M.P."/>
            <person name="Sudbery P.E."/>
            <person name="Srikantha T."/>
            <person name="Zeng Q."/>
            <person name="Berman J."/>
            <person name="Berriman M."/>
            <person name="Heitman J."/>
            <person name="Gow N.A."/>
            <person name="Lorenz M.C."/>
            <person name="Birren B.W."/>
            <person name="Kellis M."/>
            <person name="Cuomo C.A."/>
        </authorList>
    </citation>
    <scope>NUCLEOTIDE SEQUENCE [LARGE SCALE GENOMIC DNA]</scope>
    <source>
        <strain evidence="10">ATCC 6260 / CBS 566 / DSM 6381 / JCM 1539 / NBRC 10279 / NRRL Y-324</strain>
    </source>
</reference>
<feature type="compositionally biased region" description="Basic and acidic residues" evidence="7">
    <location>
        <begin position="351"/>
        <end position="361"/>
    </location>
</feature>
<feature type="compositionally biased region" description="Polar residues" evidence="7">
    <location>
        <begin position="362"/>
        <end position="371"/>
    </location>
</feature>
<dbReference type="eggNOG" id="ENOG502QT9U">
    <property type="taxonomic scope" value="Eukaryota"/>
</dbReference>
<keyword evidence="5" id="KW-0804">Transcription</keyword>
<feature type="region of interest" description="Disordered" evidence="7">
    <location>
        <begin position="51"/>
        <end position="247"/>
    </location>
</feature>
<dbReference type="GO" id="GO:0000981">
    <property type="term" value="F:DNA-binding transcription factor activity, RNA polymerase II-specific"/>
    <property type="evidence" value="ECO:0007669"/>
    <property type="project" value="InterPro"/>
</dbReference>
<dbReference type="SUPFAM" id="SSF57701">
    <property type="entry name" value="Zn2/Cys6 DNA-binding domain"/>
    <property type="match status" value="1"/>
</dbReference>
<keyword evidence="2" id="KW-0862">Zinc</keyword>
<feature type="region of interest" description="Disordered" evidence="7">
    <location>
        <begin position="1"/>
        <end position="25"/>
    </location>
</feature>
<dbReference type="InterPro" id="IPR036864">
    <property type="entry name" value="Zn2-C6_fun-type_DNA-bd_sf"/>
</dbReference>
<dbReference type="SMART" id="SM00066">
    <property type="entry name" value="GAL4"/>
    <property type="match status" value="1"/>
</dbReference>
<dbReference type="GeneID" id="5128274"/>
<dbReference type="PANTHER" id="PTHR36206">
    <property type="entry name" value="ASPERCRYPTIN BIOSYNTHESIS CLUSTER-SPECIFIC TRANSCRIPTION REGULATOR ATNN-RELATED"/>
    <property type="match status" value="1"/>
</dbReference>
<feature type="compositionally biased region" description="Polar residues" evidence="7">
    <location>
        <begin position="156"/>
        <end position="169"/>
    </location>
</feature>
<dbReference type="STRING" id="294746.A5DDC3"/>
<evidence type="ECO:0000256" key="5">
    <source>
        <dbReference type="ARBA" id="ARBA00023163"/>
    </source>
</evidence>
<proteinExistence type="predicted"/>
<keyword evidence="4" id="KW-0238">DNA-binding</keyword>
<organism evidence="9 10">
    <name type="scientific">Meyerozyma guilliermondii (strain ATCC 6260 / CBS 566 / DSM 6381 / JCM 1539 / NBRC 10279 / NRRL Y-324)</name>
    <name type="common">Yeast</name>
    <name type="synonym">Candida guilliermondii</name>
    <dbReference type="NCBI Taxonomy" id="294746"/>
    <lineage>
        <taxon>Eukaryota</taxon>
        <taxon>Fungi</taxon>
        <taxon>Dikarya</taxon>
        <taxon>Ascomycota</taxon>
        <taxon>Saccharomycotina</taxon>
        <taxon>Pichiomycetes</taxon>
        <taxon>Debaryomycetaceae</taxon>
        <taxon>Meyerozyma</taxon>
    </lineage>
</organism>
<gene>
    <name evidence="9" type="ORF">PGUG_01274</name>
</gene>
<dbReference type="OrthoDB" id="3598904at2759"/>
<dbReference type="InParanoid" id="A5DDC3"/>
<evidence type="ECO:0000313" key="10">
    <source>
        <dbReference type="Proteomes" id="UP000001997"/>
    </source>
</evidence>
<dbReference type="Gene3D" id="4.10.240.10">
    <property type="entry name" value="Zn(2)-C6 fungal-type DNA-binding domain"/>
    <property type="match status" value="1"/>
</dbReference>
<keyword evidence="1" id="KW-0479">Metal-binding</keyword>
<feature type="region of interest" description="Disordered" evidence="7">
    <location>
        <begin position="349"/>
        <end position="384"/>
    </location>
</feature>
<feature type="compositionally biased region" description="Low complexity" evidence="7">
    <location>
        <begin position="189"/>
        <end position="204"/>
    </location>
</feature>
<evidence type="ECO:0000256" key="2">
    <source>
        <dbReference type="ARBA" id="ARBA00022833"/>
    </source>
</evidence>
<evidence type="ECO:0000256" key="6">
    <source>
        <dbReference type="ARBA" id="ARBA00023242"/>
    </source>
</evidence>
<keyword evidence="6" id="KW-0539">Nucleus</keyword>
<dbReference type="Pfam" id="PF00172">
    <property type="entry name" value="Zn_clus"/>
    <property type="match status" value="1"/>
</dbReference>
<dbReference type="RefSeq" id="XP_001485603.2">
    <property type="nucleotide sequence ID" value="XM_001485553.1"/>
</dbReference>
<evidence type="ECO:0000313" key="9">
    <source>
        <dbReference type="EMBL" id="EDK37176.2"/>
    </source>
</evidence>
<dbReference type="InterPro" id="IPR001138">
    <property type="entry name" value="Zn2Cys6_DnaBD"/>
</dbReference>
<dbReference type="AlphaFoldDB" id="A5DDC3"/>
<dbReference type="HOGENOM" id="CLU_719828_0_0_1"/>
<feature type="compositionally biased region" description="Low complexity" evidence="7">
    <location>
        <begin position="139"/>
        <end position="155"/>
    </location>
</feature>
<evidence type="ECO:0000256" key="1">
    <source>
        <dbReference type="ARBA" id="ARBA00022723"/>
    </source>
</evidence>
<evidence type="ECO:0000256" key="7">
    <source>
        <dbReference type="SAM" id="MobiDB-lite"/>
    </source>
</evidence>
<dbReference type="PANTHER" id="PTHR36206:SF13">
    <property type="entry name" value="TRANSCRIPTIONAL REGULATORY PROTEIN MOC3"/>
    <property type="match status" value="1"/>
</dbReference>
<dbReference type="EMBL" id="CH408156">
    <property type="protein sequence ID" value="EDK37176.2"/>
    <property type="molecule type" value="Genomic_DNA"/>
</dbReference>
<keyword evidence="10" id="KW-1185">Reference proteome</keyword>
<accession>A5DDC3</accession>
<evidence type="ECO:0000256" key="3">
    <source>
        <dbReference type="ARBA" id="ARBA00023015"/>
    </source>
</evidence>